<accession>A0A1T2X6E0</accession>
<dbReference type="GO" id="GO:0030288">
    <property type="term" value="C:outer membrane-bounded periplasmic space"/>
    <property type="evidence" value="ECO:0007669"/>
    <property type="project" value="TreeGrafter"/>
</dbReference>
<feature type="domain" description="5'-Nucleotidase C-terminal" evidence="6">
    <location>
        <begin position="422"/>
        <end position="583"/>
    </location>
</feature>
<comment type="caution">
    <text evidence="7">The sequence shown here is derived from an EMBL/GenBank/DDBJ whole genome shotgun (WGS) entry which is preliminary data.</text>
</comment>
<dbReference type="InterPro" id="IPR029052">
    <property type="entry name" value="Metallo-depent_PP-like"/>
</dbReference>
<protein>
    <submittedName>
        <fullName evidence="7">Multifunctional 2',3'-cyclic-nucleotide 2'-phosphodiesterase/5'-nucleotidase/3'-nucleotidase</fullName>
    </submittedName>
</protein>
<dbReference type="Pfam" id="PF00149">
    <property type="entry name" value="Metallophos"/>
    <property type="match status" value="1"/>
</dbReference>
<dbReference type="Proteomes" id="UP000190188">
    <property type="component" value="Unassembled WGS sequence"/>
</dbReference>
<dbReference type="PANTHER" id="PTHR11575">
    <property type="entry name" value="5'-NUCLEOTIDASE-RELATED"/>
    <property type="match status" value="1"/>
</dbReference>
<keyword evidence="2" id="KW-0964">Secreted</keyword>
<proteinExistence type="inferred from homology"/>
<evidence type="ECO:0000313" key="8">
    <source>
        <dbReference type="Proteomes" id="UP000190188"/>
    </source>
</evidence>
<feature type="domain" description="Calcineurin-like phosphoesterase" evidence="5">
    <location>
        <begin position="146"/>
        <end position="349"/>
    </location>
</feature>
<feature type="chain" id="PRO_5011831016" evidence="4">
    <location>
        <begin position="23"/>
        <end position="620"/>
    </location>
</feature>
<dbReference type="SUPFAM" id="SSF56300">
    <property type="entry name" value="Metallo-dependent phosphatases"/>
    <property type="match status" value="1"/>
</dbReference>
<evidence type="ECO:0000256" key="4">
    <source>
        <dbReference type="RuleBase" id="RU362119"/>
    </source>
</evidence>
<dbReference type="InterPro" id="IPR004843">
    <property type="entry name" value="Calcineurin-like_PHP"/>
</dbReference>
<dbReference type="InterPro" id="IPR006179">
    <property type="entry name" value="5_nucleotidase/apyrase"/>
</dbReference>
<dbReference type="Pfam" id="PF02872">
    <property type="entry name" value="5_nucleotid_C"/>
    <property type="match status" value="1"/>
</dbReference>
<dbReference type="SUPFAM" id="SSF55816">
    <property type="entry name" value="5'-nucleotidase (syn. UDP-sugar hydrolase), C-terminal domain"/>
    <property type="match status" value="1"/>
</dbReference>
<dbReference type="Gene3D" id="3.90.780.10">
    <property type="entry name" value="5'-Nucleotidase, C-terminal domain"/>
    <property type="match status" value="1"/>
</dbReference>
<dbReference type="CDD" id="cd00845">
    <property type="entry name" value="MPP_UshA_N_like"/>
    <property type="match status" value="1"/>
</dbReference>
<dbReference type="AlphaFoldDB" id="A0A1T2X6E0"/>
<dbReference type="GO" id="GO:0016787">
    <property type="term" value="F:hydrolase activity"/>
    <property type="evidence" value="ECO:0007669"/>
    <property type="project" value="UniProtKB-KW"/>
</dbReference>
<gene>
    <name evidence="7" type="ORF">BVG16_21415</name>
</gene>
<dbReference type="OrthoDB" id="9801679at2"/>
<name>A0A1T2X6E0_9BACL</name>
<dbReference type="InterPro" id="IPR036907">
    <property type="entry name" value="5'-Nucleotdase_C_sf"/>
</dbReference>
<comment type="similarity">
    <text evidence="4">Belongs to the 5'-nucleotidase family.</text>
</comment>
<dbReference type="GO" id="GO:0000166">
    <property type="term" value="F:nucleotide binding"/>
    <property type="evidence" value="ECO:0007669"/>
    <property type="project" value="UniProtKB-KW"/>
</dbReference>
<dbReference type="PANTHER" id="PTHR11575:SF24">
    <property type="entry name" value="5'-NUCLEOTIDASE"/>
    <property type="match status" value="1"/>
</dbReference>
<dbReference type="GO" id="GO:0005576">
    <property type="term" value="C:extracellular region"/>
    <property type="evidence" value="ECO:0007669"/>
    <property type="project" value="UniProtKB-SubCell"/>
</dbReference>
<dbReference type="InterPro" id="IPR008334">
    <property type="entry name" value="5'-Nucleotdase_C"/>
</dbReference>
<dbReference type="EMBL" id="MSZX01000009">
    <property type="protein sequence ID" value="OPA75375.1"/>
    <property type="molecule type" value="Genomic_DNA"/>
</dbReference>
<dbReference type="PRINTS" id="PR01607">
    <property type="entry name" value="APYRASEFAMLY"/>
</dbReference>
<reference evidence="7 8" key="1">
    <citation type="submission" date="2017-01" db="EMBL/GenBank/DDBJ databases">
        <title>Genome analysis of Paenibacillus selenitrireducens ES3-24.</title>
        <authorList>
            <person name="Xu D."/>
            <person name="Yao R."/>
            <person name="Zheng S."/>
        </authorList>
    </citation>
    <scope>NUCLEOTIDE SEQUENCE [LARGE SCALE GENOMIC DNA]</scope>
    <source>
        <strain evidence="7 8">ES3-24</strain>
    </source>
</reference>
<evidence type="ECO:0000256" key="2">
    <source>
        <dbReference type="ARBA" id="ARBA00022525"/>
    </source>
</evidence>
<evidence type="ECO:0000259" key="5">
    <source>
        <dbReference type="Pfam" id="PF00149"/>
    </source>
</evidence>
<keyword evidence="8" id="KW-1185">Reference proteome</keyword>
<evidence type="ECO:0000313" key="7">
    <source>
        <dbReference type="EMBL" id="OPA75375.1"/>
    </source>
</evidence>
<evidence type="ECO:0000256" key="3">
    <source>
        <dbReference type="ARBA" id="ARBA00022729"/>
    </source>
</evidence>
<comment type="subcellular location">
    <subcellularLocation>
        <location evidence="1">Secreted</location>
    </subcellularLocation>
</comment>
<keyword evidence="4" id="KW-0378">Hydrolase</keyword>
<keyword evidence="3 4" id="KW-0732">Signal</keyword>
<organism evidence="7 8">
    <name type="scientific">Paenibacillus selenitireducens</name>
    <dbReference type="NCBI Taxonomy" id="1324314"/>
    <lineage>
        <taxon>Bacteria</taxon>
        <taxon>Bacillati</taxon>
        <taxon>Bacillota</taxon>
        <taxon>Bacilli</taxon>
        <taxon>Bacillales</taxon>
        <taxon>Paenibacillaceae</taxon>
        <taxon>Paenibacillus</taxon>
    </lineage>
</organism>
<dbReference type="Gene3D" id="3.60.21.10">
    <property type="match status" value="1"/>
</dbReference>
<feature type="signal peptide" evidence="4">
    <location>
        <begin position="1"/>
        <end position="22"/>
    </location>
</feature>
<dbReference type="FunFam" id="3.90.780.10:FF:000004">
    <property type="entry name" value="UDP-sugar hydrolase, putative"/>
    <property type="match status" value="1"/>
</dbReference>
<keyword evidence="4" id="KW-0547">Nucleotide-binding</keyword>
<dbReference type="GO" id="GO:0009166">
    <property type="term" value="P:nucleotide catabolic process"/>
    <property type="evidence" value="ECO:0007669"/>
    <property type="project" value="InterPro"/>
</dbReference>
<sequence length="620" mass="67839">MKASTLLLTGALSTTFAASAFAAPLQPIYHQEWMQQKQIVKGYDRGDLLLETKVSLGEAVALIARGAGETVEQSSGYWAEGYLNWAFAKGAITKEEQANGRVFPTAARLIEISKSLHMDLKLSGDAPVTRGSFLQALGDGLTEHITIAHTNDVHGHIQENTKDKEFGYAKIATLVNDWRKENSNFLLMDAGDTFQGTIYTNQFKGETVLPILNSLGYAAMAAGNHEFDYGYEQLLNLRDQLKYPMINANVYKADGANLLVPTYTAKVGDQTIAFIGFVTEDTPIVTHPNNVIGLTFKDPVEIAKKLVPELQAQADHVIILSHIGVEKDREIAKNVPGIDLIIGGHSHTPLRTPEVVNGTHIVQDWEYGKSLGRVDMYYYDKELVGFSGGLVEYDENVKADPAIDKLVQEVVQKVEKSMNVTVGKTNVDLQGERPQVRAVETNLGNFIADAIIAKTKTIQGHTADIALVNGGGIRASKKAGDITKKDLYSILPFPNTLTIVEATGADIRAALEVSVKGVEKTDDLPGSFLQIGGMSFEYDITKPAGQRVLDVKIGGKPLDLTKTYTVATNDFITSGGDGYSMLKKDQVLNTGYTFYDVVEEYLEQHKEINPQVENRIVVKK</sequence>
<dbReference type="STRING" id="1324314.BVG16_21415"/>
<dbReference type="RefSeq" id="WP_078501445.1">
    <property type="nucleotide sequence ID" value="NZ_MSZX01000009.1"/>
</dbReference>
<evidence type="ECO:0000259" key="6">
    <source>
        <dbReference type="Pfam" id="PF02872"/>
    </source>
</evidence>
<evidence type="ECO:0000256" key="1">
    <source>
        <dbReference type="ARBA" id="ARBA00004613"/>
    </source>
</evidence>